<dbReference type="EC" id="3.6.1.-" evidence="3"/>
<evidence type="ECO:0000256" key="3">
    <source>
        <dbReference type="HAMAP-Rule" id="MF_01820"/>
    </source>
</evidence>
<evidence type="ECO:0000313" key="7">
    <source>
        <dbReference type="EMBL" id="TWT34924.1"/>
    </source>
</evidence>
<gene>
    <name evidence="3 7" type="primary">rsgA</name>
    <name evidence="7" type="ORF">Enr8_23400</name>
</gene>
<comment type="similarity">
    <text evidence="3">Belongs to the TRAFAC class YlqF/YawG GTPase family. RsgA subfamily.</text>
</comment>
<evidence type="ECO:0000256" key="2">
    <source>
        <dbReference type="ARBA" id="ARBA00023134"/>
    </source>
</evidence>
<dbReference type="Gene3D" id="2.40.50.140">
    <property type="entry name" value="Nucleic acid-binding proteins"/>
    <property type="match status" value="1"/>
</dbReference>
<feature type="binding site" evidence="3">
    <location>
        <position position="339"/>
    </location>
    <ligand>
        <name>Zn(2+)</name>
        <dbReference type="ChEBI" id="CHEBI:29105"/>
    </ligand>
</feature>
<comment type="subunit">
    <text evidence="3">Monomer. Associates with 30S ribosomal subunit, binds 16S rRNA.</text>
</comment>
<keyword evidence="3" id="KW-0699">rRNA-binding</keyword>
<dbReference type="GO" id="GO:0019843">
    <property type="term" value="F:rRNA binding"/>
    <property type="evidence" value="ECO:0007669"/>
    <property type="project" value="UniProtKB-KW"/>
</dbReference>
<comment type="subcellular location">
    <subcellularLocation>
        <location evidence="3">Cytoplasm</location>
    </subcellularLocation>
</comment>
<dbReference type="HAMAP" id="MF_01820">
    <property type="entry name" value="GTPase_RsgA"/>
    <property type="match status" value="1"/>
</dbReference>
<dbReference type="RefSeq" id="WP_146431544.1">
    <property type="nucleotide sequence ID" value="NZ_SJPF01000002.1"/>
</dbReference>
<keyword evidence="3" id="KW-0963">Cytoplasm</keyword>
<dbReference type="PROSITE" id="PS51721">
    <property type="entry name" value="G_CP"/>
    <property type="match status" value="1"/>
</dbReference>
<dbReference type="InterPro" id="IPR004881">
    <property type="entry name" value="Ribosome_biogen_GTPase_RsgA"/>
</dbReference>
<feature type="region of interest" description="Disordered" evidence="4">
    <location>
        <begin position="1"/>
        <end position="28"/>
    </location>
</feature>
<dbReference type="AlphaFoldDB" id="A0A5C5V8L5"/>
<evidence type="ECO:0000256" key="4">
    <source>
        <dbReference type="SAM" id="MobiDB-lite"/>
    </source>
</evidence>
<keyword evidence="3" id="KW-0862">Zinc</keyword>
<keyword evidence="2 3" id="KW-0342">GTP-binding</keyword>
<evidence type="ECO:0000256" key="1">
    <source>
        <dbReference type="ARBA" id="ARBA00022741"/>
    </source>
</evidence>
<protein>
    <recommendedName>
        <fullName evidence="3">Small ribosomal subunit biogenesis GTPase RsgA</fullName>
        <ecNumber evidence="3">3.6.1.-</ecNumber>
    </recommendedName>
</protein>
<dbReference type="PROSITE" id="PS50936">
    <property type="entry name" value="ENGC_GTPASE"/>
    <property type="match status" value="1"/>
</dbReference>
<dbReference type="Proteomes" id="UP000318878">
    <property type="component" value="Unassembled WGS sequence"/>
</dbReference>
<sequence>MAKRGSKKFRTEFRKNRSSRVRGSDLTRQFAKDELNHDKLASAERLSGKGELTRKRTIHGATEGDDGELQIDFDPSQCLQGRVLRVRGLNSEVEVDGGQIYRCATRRLLKTLSTDQRHVVAAGDFVWIRPADNQEGIIESIEARYGVLCRASKRRQHVIVANVDQLLIVASAAEPYLKPNLIDRYLITAEKAGIKPIICINKIDLVRPADLQPLVGVYGQMGYQVILLSATEGIGVARLRAVVKDRASVLSGQSGVGKSTILNAIEPGLNLRVGHVSETTDKGRHTTTTASLVPLEAGGHVVDTPGIRQFQLWDVIPEEVAGYFRDLRPFITGCRFPDCSHTHEEGCGVKGAVADGFLDTRRYESYCQIHAGDMV</sequence>
<keyword evidence="1 3" id="KW-0547">Nucleotide-binding</keyword>
<dbReference type="SUPFAM" id="SSF50249">
    <property type="entry name" value="Nucleic acid-binding proteins"/>
    <property type="match status" value="1"/>
</dbReference>
<dbReference type="GO" id="GO:0046872">
    <property type="term" value="F:metal ion binding"/>
    <property type="evidence" value="ECO:0007669"/>
    <property type="project" value="UniProtKB-KW"/>
</dbReference>
<keyword evidence="3 7" id="KW-0378">Hydrolase</keyword>
<dbReference type="InterPro" id="IPR012340">
    <property type="entry name" value="NA-bd_OB-fold"/>
</dbReference>
<keyword evidence="8" id="KW-1185">Reference proteome</keyword>
<feature type="binding site" evidence="3">
    <location>
        <begin position="201"/>
        <end position="204"/>
    </location>
    <ligand>
        <name>GTP</name>
        <dbReference type="ChEBI" id="CHEBI:37565"/>
    </ligand>
</feature>
<dbReference type="GO" id="GO:0003924">
    <property type="term" value="F:GTPase activity"/>
    <property type="evidence" value="ECO:0007669"/>
    <property type="project" value="UniProtKB-UniRule"/>
</dbReference>
<dbReference type="GO" id="GO:0005737">
    <property type="term" value="C:cytoplasm"/>
    <property type="evidence" value="ECO:0007669"/>
    <property type="project" value="UniProtKB-SubCell"/>
</dbReference>
<dbReference type="Gene3D" id="3.40.50.300">
    <property type="entry name" value="P-loop containing nucleotide triphosphate hydrolases"/>
    <property type="match status" value="1"/>
</dbReference>
<dbReference type="InterPro" id="IPR010914">
    <property type="entry name" value="RsgA_GTPase_dom"/>
</dbReference>
<dbReference type="GO" id="GO:0005525">
    <property type="term" value="F:GTP binding"/>
    <property type="evidence" value="ECO:0007669"/>
    <property type="project" value="UniProtKB-UniRule"/>
</dbReference>
<dbReference type="Pfam" id="PF03193">
    <property type="entry name" value="RsgA_GTPase"/>
    <property type="match status" value="1"/>
</dbReference>
<dbReference type="PANTHER" id="PTHR32120:SF11">
    <property type="entry name" value="SMALL RIBOSOMAL SUBUNIT BIOGENESIS GTPASE RSGA 1, MITOCHONDRIAL-RELATED"/>
    <property type="match status" value="1"/>
</dbReference>
<dbReference type="InterPro" id="IPR027417">
    <property type="entry name" value="P-loop_NTPase"/>
</dbReference>
<dbReference type="NCBIfam" id="TIGR00157">
    <property type="entry name" value="ribosome small subunit-dependent GTPase A"/>
    <property type="match status" value="1"/>
</dbReference>
<keyword evidence="3" id="KW-0694">RNA-binding</keyword>
<name>A0A5C5V8L5_9BACT</name>
<feature type="domain" description="CP-type G" evidence="6">
    <location>
        <begin position="152"/>
        <end position="310"/>
    </location>
</feature>
<feature type="binding site" evidence="3">
    <location>
        <position position="334"/>
    </location>
    <ligand>
        <name>Zn(2+)</name>
        <dbReference type="ChEBI" id="CHEBI:29105"/>
    </ligand>
</feature>
<feature type="domain" description="EngC GTPase" evidence="5">
    <location>
        <begin position="161"/>
        <end position="308"/>
    </location>
</feature>
<feature type="binding site" evidence="3">
    <location>
        <begin position="252"/>
        <end position="260"/>
    </location>
    <ligand>
        <name>GTP</name>
        <dbReference type="ChEBI" id="CHEBI:37565"/>
    </ligand>
</feature>
<dbReference type="InterPro" id="IPR030378">
    <property type="entry name" value="G_CP_dom"/>
</dbReference>
<dbReference type="GO" id="GO:0042274">
    <property type="term" value="P:ribosomal small subunit biogenesis"/>
    <property type="evidence" value="ECO:0007669"/>
    <property type="project" value="UniProtKB-UniRule"/>
</dbReference>
<dbReference type="OrthoDB" id="9809485at2"/>
<feature type="binding site" evidence="3">
    <location>
        <position position="341"/>
    </location>
    <ligand>
        <name>Zn(2+)</name>
        <dbReference type="ChEBI" id="CHEBI:29105"/>
    </ligand>
</feature>
<comment type="cofactor">
    <cofactor evidence="3">
        <name>Zn(2+)</name>
        <dbReference type="ChEBI" id="CHEBI:29105"/>
    </cofactor>
    <text evidence="3">Binds 1 zinc ion per subunit.</text>
</comment>
<reference evidence="7 8" key="1">
    <citation type="submission" date="2019-02" db="EMBL/GenBank/DDBJ databases">
        <title>Deep-cultivation of Planctomycetes and their phenomic and genomic characterization uncovers novel biology.</title>
        <authorList>
            <person name="Wiegand S."/>
            <person name="Jogler M."/>
            <person name="Boedeker C."/>
            <person name="Pinto D."/>
            <person name="Vollmers J."/>
            <person name="Rivas-Marin E."/>
            <person name="Kohn T."/>
            <person name="Peeters S.H."/>
            <person name="Heuer A."/>
            <person name="Rast P."/>
            <person name="Oberbeckmann S."/>
            <person name="Bunk B."/>
            <person name="Jeske O."/>
            <person name="Meyerdierks A."/>
            <person name="Storesund J.E."/>
            <person name="Kallscheuer N."/>
            <person name="Luecker S."/>
            <person name="Lage O.M."/>
            <person name="Pohl T."/>
            <person name="Merkel B.J."/>
            <person name="Hornburger P."/>
            <person name="Mueller R.-W."/>
            <person name="Bruemmer F."/>
            <person name="Labrenz M."/>
            <person name="Spormann A.M."/>
            <person name="Op Den Camp H."/>
            <person name="Overmann J."/>
            <person name="Amann R."/>
            <person name="Jetten M.S.M."/>
            <person name="Mascher T."/>
            <person name="Medema M.H."/>
            <person name="Devos D.P."/>
            <person name="Kaster A.-K."/>
            <person name="Ovreas L."/>
            <person name="Rohde M."/>
            <person name="Galperin M.Y."/>
            <person name="Jogler C."/>
        </authorList>
    </citation>
    <scope>NUCLEOTIDE SEQUENCE [LARGE SCALE GENOMIC DNA]</scope>
    <source>
        <strain evidence="7 8">Enr8</strain>
    </source>
</reference>
<accession>A0A5C5V8L5</accession>
<dbReference type="PANTHER" id="PTHR32120">
    <property type="entry name" value="SMALL RIBOSOMAL SUBUNIT BIOGENESIS GTPASE RSGA"/>
    <property type="match status" value="1"/>
</dbReference>
<dbReference type="Gene3D" id="1.10.40.50">
    <property type="entry name" value="Probable gtpase engc, domain 3"/>
    <property type="match status" value="1"/>
</dbReference>
<evidence type="ECO:0000313" key="8">
    <source>
        <dbReference type="Proteomes" id="UP000318878"/>
    </source>
</evidence>
<evidence type="ECO:0000259" key="5">
    <source>
        <dbReference type="PROSITE" id="PS50936"/>
    </source>
</evidence>
<feature type="binding site" evidence="3">
    <location>
        <position position="347"/>
    </location>
    <ligand>
        <name>Zn(2+)</name>
        <dbReference type="ChEBI" id="CHEBI:29105"/>
    </ligand>
</feature>
<dbReference type="EMBL" id="SJPF01000002">
    <property type="protein sequence ID" value="TWT34924.1"/>
    <property type="molecule type" value="Genomic_DNA"/>
</dbReference>
<proteinExistence type="inferred from homology"/>
<evidence type="ECO:0000259" key="6">
    <source>
        <dbReference type="PROSITE" id="PS51721"/>
    </source>
</evidence>
<keyword evidence="3" id="KW-0690">Ribosome biogenesis</keyword>
<dbReference type="SUPFAM" id="SSF52540">
    <property type="entry name" value="P-loop containing nucleoside triphosphate hydrolases"/>
    <property type="match status" value="1"/>
</dbReference>
<comment type="caution">
    <text evidence="7">The sequence shown here is derived from an EMBL/GenBank/DDBJ whole genome shotgun (WGS) entry which is preliminary data.</text>
</comment>
<organism evidence="7 8">
    <name type="scientific">Blastopirellula retiformator</name>
    <dbReference type="NCBI Taxonomy" id="2527970"/>
    <lineage>
        <taxon>Bacteria</taxon>
        <taxon>Pseudomonadati</taxon>
        <taxon>Planctomycetota</taxon>
        <taxon>Planctomycetia</taxon>
        <taxon>Pirellulales</taxon>
        <taxon>Pirellulaceae</taxon>
        <taxon>Blastopirellula</taxon>
    </lineage>
</organism>
<keyword evidence="3" id="KW-0479">Metal-binding</keyword>
<comment type="function">
    <text evidence="3">One of several proteins that assist in the late maturation steps of the functional core of the 30S ribosomal subunit. Helps release RbfA from mature subunits. May play a role in the assembly of ribosomal proteins into the subunit. Circularly permuted GTPase that catalyzes slow GTP hydrolysis, GTPase activity is stimulated by the 30S ribosomal subunit.</text>
</comment>
<dbReference type="CDD" id="cd01854">
    <property type="entry name" value="YjeQ_EngC"/>
    <property type="match status" value="1"/>
</dbReference>